<evidence type="ECO:0000313" key="2">
    <source>
        <dbReference type="Proteomes" id="UP001056649"/>
    </source>
</evidence>
<dbReference type="AlphaFoldDB" id="A0A9J6ZUV7"/>
<reference evidence="1" key="1">
    <citation type="journal article" date="2022" name="Mol. Ecol. Resour.">
        <title>The complete and closed genome of the facultative generalist Candidatus Endoriftia persephone from deep-sea hydrothermal vents.</title>
        <authorList>
            <person name="de Oliveira A.L."/>
            <person name="Srivastava A."/>
            <person name="Espada-Hinojosa S."/>
            <person name="Bright M."/>
        </authorList>
    </citation>
    <scope>NUCLEOTIDE SEQUENCE</scope>
    <source>
        <strain evidence="1">Tica-EPR-9o50.N</strain>
    </source>
</reference>
<dbReference type="RefSeq" id="WP_006475058.1">
    <property type="nucleotide sequence ID" value="NZ_CP090569.1"/>
</dbReference>
<sequence length="199" mass="22907">MKLKLPILYKKLLILALVLGPIFWLVFTEDGQRRTDTVLLMLWGEDEIKFNLKGLDDNYTEAELKTVYPDLDWQCQDQSSDFGDRLCVTRIGVFNGIPARYLTLFFRVGKVSAVKMVYREIYHPQLLTHLHRHLGKPAEERTISQAQPQPASLIHWRTEQGVVVVKKQLQKGEEAALLWLSAALATQHYPTAPSHERVK</sequence>
<name>A0A9J6ZUV7_9GAMM</name>
<evidence type="ECO:0000313" key="1">
    <source>
        <dbReference type="EMBL" id="USF86582.1"/>
    </source>
</evidence>
<dbReference type="EMBL" id="CP090569">
    <property type="protein sequence ID" value="USF86582.1"/>
    <property type="molecule type" value="Genomic_DNA"/>
</dbReference>
<dbReference type="Proteomes" id="UP001056649">
    <property type="component" value="Chromosome"/>
</dbReference>
<accession>A0A9J6ZUV7</accession>
<keyword evidence="2" id="KW-1185">Reference proteome</keyword>
<gene>
    <name evidence="1" type="ORF">L0Y14_10570</name>
</gene>
<organism evidence="1 2">
    <name type="scientific">Candidatus Endoriftia persephonae</name>
    <dbReference type="NCBI Taxonomy" id="393765"/>
    <lineage>
        <taxon>Bacteria</taxon>
        <taxon>Pseudomonadati</taxon>
        <taxon>Pseudomonadota</taxon>
        <taxon>Gammaproteobacteria</taxon>
        <taxon>Chromatiales</taxon>
        <taxon>Sedimenticolaceae</taxon>
        <taxon>Candidatus Endoriftia</taxon>
    </lineage>
</organism>
<proteinExistence type="predicted"/>
<dbReference type="KEGG" id="eps:L0Y14_10570"/>
<protein>
    <submittedName>
        <fullName evidence="1">Uncharacterized protein</fullName>
    </submittedName>
</protein>